<sequence length="60" mass="6612">MTRTLYNPIVAEKAKLEGRLEGKLEDARNALIEGIDPIIIAKITGLPLETIQKIKVNLAN</sequence>
<evidence type="ECO:0000313" key="1">
    <source>
        <dbReference type="EMBL" id="OLN32245.1"/>
    </source>
</evidence>
<accession>A0A1Q8QY68</accession>
<organism evidence="1 2">
    <name type="scientific">Desulfosporosinus metallidurans</name>
    <dbReference type="NCBI Taxonomy" id="1888891"/>
    <lineage>
        <taxon>Bacteria</taxon>
        <taxon>Bacillati</taxon>
        <taxon>Bacillota</taxon>
        <taxon>Clostridia</taxon>
        <taxon>Eubacteriales</taxon>
        <taxon>Desulfitobacteriaceae</taxon>
        <taxon>Desulfosporosinus</taxon>
    </lineage>
</organism>
<name>A0A1Q8QY68_9FIRM</name>
<keyword evidence="2" id="KW-1185">Reference proteome</keyword>
<protein>
    <submittedName>
        <fullName evidence="1">Cytochrome c-type biogenesis protein ResA</fullName>
    </submittedName>
</protein>
<dbReference type="AlphaFoldDB" id="A0A1Q8QY68"/>
<dbReference type="Proteomes" id="UP000186102">
    <property type="component" value="Unassembled WGS sequence"/>
</dbReference>
<comment type="caution">
    <text evidence="1">The sequence shown here is derived from an EMBL/GenBank/DDBJ whole genome shotgun (WGS) entry which is preliminary data.</text>
</comment>
<dbReference type="RefSeq" id="WP_083642385.1">
    <property type="nucleotide sequence ID" value="NZ_MLBF01000010.1"/>
</dbReference>
<gene>
    <name evidence="1" type="ORF">DSOL_1851</name>
</gene>
<dbReference type="EMBL" id="MLBF01000010">
    <property type="protein sequence ID" value="OLN32245.1"/>
    <property type="molecule type" value="Genomic_DNA"/>
</dbReference>
<dbReference type="OrthoDB" id="1980949at2"/>
<evidence type="ECO:0000313" key="2">
    <source>
        <dbReference type="Proteomes" id="UP000186102"/>
    </source>
</evidence>
<reference evidence="1 2" key="1">
    <citation type="submission" date="2016-09" db="EMBL/GenBank/DDBJ databases">
        <title>Complete genome of Desulfosporosinus sp. OL.</title>
        <authorList>
            <person name="Mardanov A."/>
            <person name="Beletsky A."/>
            <person name="Panova A."/>
            <person name="Karnachuk O."/>
            <person name="Ravin N."/>
        </authorList>
    </citation>
    <scope>NUCLEOTIDE SEQUENCE [LARGE SCALE GENOMIC DNA]</scope>
    <source>
        <strain evidence="1 2">OL</strain>
    </source>
</reference>
<proteinExistence type="predicted"/>